<reference evidence="2 3" key="1">
    <citation type="submission" date="2024-11" db="EMBL/GenBank/DDBJ databases">
        <title>A near-complete genome assembly of Cinchona calisaya.</title>
        <authorList>
            <person name="Lian D.C."/>
            <person name="Zhao X.W."/>
            <person name="Wei L."/>
        </authorList>
    </citation>
    <scope>NUCLEOTIDE SEQUENCE [LARGE SCALE GENOMIC DNA]</scope>
    <source>
        <tissue evidence="2">Nenye</tissue>
    </source>
</reference>
<sequence length="66" mass="6032">MRSTAGNTSSAGPSEADGAGTSTGKTTASGANEEKTNVCWAGVIGGESGKGGGSGATAISAGGANR</sequence>
<name>A0ABD3B3P6_9GENT</name>
<organism evidence="2 3">
    <name type="scientific">Cinchona calisaya</name>
    <dbReference type="NCBI Taxonomy" id="153742"/>
    <lineage>
        <taxon>Eukaryota</taxon>
        <taxon>Viridiplantae</taxon>
        <taxon>Streptophyta</taxon>
        <taxon>Embryophyta</taxon>
        <taxon>Tracheophyta</taxon>
        <taxon>Spermatophyta</taxon>
        <taxon>Magnoliopsida</taxon>
        <taxon>eudicotyledons</taxon>
        <taxon>Gunneridae</taxon>
        <taxon>Pentapetalae</taxon>
        <taxon>asterids</taxon>
        <taxon>lamiids</taxon>
        <taxon>Gentianales</taxon>
        <taxon>Rubiaceae</taxon>
        <taxon>Cinchonoideae</taxon>
        <taxon>Cinchoneae</taxon>
        <taxon>Cinchona</taxon>
    </lineage>
</organism>
<evidence type="ECO:0000313" key="3">
    <source>
        <dbReference type="Proteomes" id="UP001630127"/>
    </source>
</evidence>
<dbReference type="AlphaFoldDB" id="A0ABD3B3P6"/>
<protein>
    <submittedName>
        <fullName evidence="2">Uncharacterized protein</fullName>
    </submittedName>
</protein>
<feature type="region of interest" description="Disordered" evidence="1">
    <location>
        <begin position="1"/>
        <end position="66"/>
    </location>
</feature>
<gene>
    <name evidence="2" type="ORF">ACH5RR_001254</name>
</gene>
<comment type="caution">
    <text evidence="2">The sequence shown here is derived from an EMBL/GenBank/DDBJ whole genome shotgun (WGS) entry which is preliminary data.</text>
</comment>
<feature type="compositionally biased region" description="Polar residues" evidence="1">
    <location>
        <begin position="1"/>
        <end position="12"/>
    </location>
</feature>
<proteinExistence type="predicted"/>
<feature type="compositionally biased region" description="Low complexity" evidence="1">
    <location>
        <begin position="56"/>
        <end position="66"/>
    </location>
</feature>
<accession>A0ABD3B3P6</accession>
<dbReference type="EMBL" id="JBJUIK010000001">
    <property type="protein sequence ID" value="KAL3537888.1"/>
    <property type="molecule type" value="Genomic_DNA"/>
</dbReference>
<keyword evidence="3" id="KW-1185">Reference proteome</keyword>
<feature type="compositionally biased region" description="Gly residues" evidence="1">
    <location>
        <begin position="43"/>
        <end position="55"/>
    </location>
</feature>
<evidence type="ECO:0000256" key="1">
    <source>
        <dbReference type="SAM" id="MobiDB-lite"/>
    </source>
</evidence>
<evidence type="ECO:0000313" key="2">
    <source>
        <dbReference type="EMBL" id="KAL3537888.1"/>
    </source>
</evidence>
<dbReference type="Proteomes" id="UP001630127">
    <property type="component" value="Unassembled WGS sequence"/>
</dbReference>
<feature type="compositionally biased region" description="Low complexity" evidence="1">
    <location>
        <begin position="16"/>
        <end position="31"/>
    </location>
</feature>